<organism evidence="2 3">
    <name type="scientific">Clostridium combesii</name>
    <dbReference type="NCBI Taxonomy" id="39481"/>
    <lineage>
        <taxon>Bacteria</taxon>
        <taxon>Bacillati</taxon>
        <taxon>Bacillota</taxon>
        <taxon>Clostridia</taxon>
        <taxon>Eubacteriales</taxon>
        <taxon>Clostridiaceae</taxon>
        <taxon>Clostridium</taxon>
    </lineage>
</organism>
<feature type="transmembrane region" description="Helical" evidence="1">
    <location>
        <begin position="107"/>
        <end position="129"/>
    </location>
</feature>
<name>A0A2G7H6V2_9CLOT</name>
<sequence>MREDEYLRILSKNISNRKMRKEICMEIKNHIMDQKEVYIKMGYSNDDAEKAAIKDMGDPKVTGKMLDSVHPPTIDWIQIIALIMITLTLQILKMLSELGGSNFSSIAPIDILRILGIFLSAYVLIWIGIEKYSDLPFFYDKSQRGGSNANGVFICSLAIVMMSHSLLQTIILLLIFAPIIAIERSIIESKRIKKEQKFLWQQGIAYEDFNYKGKAIFNNFPQKVYSQNEPIKKGDSIIITKIDGFNLIVEKQNLHNNN</sequence>
<evidence type="ECO:0000256" key="1">
    <source>
        <dbReference type="SAM" id="Phobius"/>
    </source>
</evidence>
<dbReference type="Proteomes" id="UP000231322">
    <property type="component" value="Unassembled WGS sequence"/>
</dbReference>
<reference evidence="2 3" key="1">
    <citation type="submission" date="2017-10" db="EMBL/GenBank/DDBJ databases">
        <title>Reclassification of Eubacterium combesii and discrepancies in the nomenclature of botulinum neurotoxin producing clostridia. Request for an Opinion.</title>
        <authorList>
            <person name="Dobritsa A.P."/>
            <person name="Kutumbaka K.K."/>
            <person name="Samadpour M."/>
        </authorList>
    </citation>
    <scope>NUCLEOTIDE SEQUENCE [LARGE SCALE GENOMIC DNA]</scope>
    <source>
        <strain evidence="2 3">DSM 20696</strain>
    </source>
</reference>
<evidence type="ECO:0008006" key="4">
    <source>
        <dbReference type="Google" id="ProtNLM"/>
    </source>
</evidence>
<dbReference type="AlphaFoldDB" id="A0A2G7H6V2"/>
<protein>
    <recommendedName>
        <fullName evidence="4">NfeD-like C-terminal domain-containing protein</fullName>
    </recommendedName>
</protein>
<keyword evidence="1" id="KW-1133">Transmembrane helix</keyword>
<dbReference type="InterPro" id="IPR012340">
    <property type="entry name" value="NA-bd_OB-fold"/>
</dbReference>
<keyword evidence="1" id="KW-0812">Transmembrane</keyword>
<dbReference type="EMBL" id="PEIK01000017">
    <property type="protein sequence ID" value="PIH00810.1"/>
    <property type="molecule type" value="Genomic_DNA"/>
</dbReference>
<dbReference type="InterPro" id="IPR047928">
    <property type="entry name" value="Perm_prefix_1"/>
</dbReference>
<evidence type="ECO:0000313" key="2">
    <source>
        <dbReference type="EMBL" id="PIH00810.1"/>
    </source>
</evidence>
<gene>
    <name evidence="2" type="ORF">CS538_16755</name>
</gene>
<dbReference type="NCBIfam" id="NF038403">
    <property type="entry name" value="perm_prefix_1"/>
    <property type="match status" value="1"/>
</dbReference>
<evidence type="ECO:0000313" key="3">
    <source>
        <dbReference type="Proteomes" id="UP000231322"/>
    </source>
</evidence>
<dbReference type="Gene3D" id="2.40.50.140">
    <property type="entry name" value="Nucleic acid-binding proteins"/>
    <property type="match status" value="1"/>
</dbReference>
<comment type="caution">
    <text evidence="2">The sequence shown here is derived from an EMBL/GenBank/DDBJ whole genome shotgun (WGS) entry which is preliminary data.</text>
</comment>
<keyword evidence="1" id="KW-0472">Membrane</keyword>
<feature type="transmembrane region" description="Helical" evidence="1">
    <location>
        <begin position="76"/>
        <end position="95"/>
    </location>
</feature>
<accession>A0A2G7H6V2</accession>
<keyword evidence="3" id="KW-1185">Reference proteome</keyword>
<proteinExistence type="predicted"/>
<feature type="transmembrane region" description="Helical" evidence="1">
    <location>
        <begin position="149"/>
        <end position="182"/>
    </location>
</feature>